<evidence type="ECO:0000313" key="3">
    <source>
        <dbReference type="EMBL" id="SFM47726.1"/>
    </source>
</evidence>
<dbReference type="eggNOG" id="COG1196">
    <property type="taxonomic scope" value="Bacteria"/>
</dbReference>
<feature type="domain" description="Elongation factor 1 beta central acidic region eukaryote" evidence="2">
    <location>
        <begin position="583"/>
        <end position="610"/>
    </location>
</feature>
<dbReference type="AlphaFoldDB" id="A0A1I4R6W7"/>
<feature type="domain" description="Elongation factor 1 beta central acidic region eukaryote" evidence="2">
    <location>
        <begin position="354"/>
        <end position="380"/>
    </location>
</feature>
<name>A0A1I4R6W7_9FLAO</name>
<feature type="coiled-coil region" evidence="1">
    <location>
        <begin position="349"/>
        <end position="376"/>
    </location>
</feature>
<feature type="domain" description="Elongation factor 1 beta central acidic region eukaryote" evidence="2">
    <location>
        <begin position="831"/>
        <end position="858"/>
    </location>
</feature>
<proteinExistence type="predicted"/>
<reference evidence="4" key="1">
    <citation type="submission" date="2016-10" db="EMBL/GenBank/DDBJ databases">
        <authorList>
            <person name="Varghese N."/>
            <person name="Submissions S."/>
        </authorList>
    </citation>
    <scope>NUCLEOTIDE SEQUENCE [LARGE SCALE GENOMIC DNA]</scope>
    <source>
        <strain evidence="4">DSM 4002</strain>
    </source>
</reference>
<dbReference type="STRING" id="29536.FLB_10540"/>
<dbReference type="InterPro" id="IPR018940">
    <property type="entry name" value="EF-1_beta_acid_region_euk"/>
</dbReference>
<dbReference type="InterPro" id="IPR019861">
    <property type="entry name" value="PorP/SprF_Bacteroidetes"/>
</dbReference>
<dbReference type="PANTHER" id="PTHR34403">
    <property type="entry name" value="TOL-PAL SYSTEM PROTEIN TOLA"/>
    <property type="match status" value="1"/>
</dbReference>
<gene>
    <name evidence="3" type="ORF">SAMN05444143_101209</name>
</gene>
<feature type="domain" description="Elongation factor 1 beta central acidic region eukaryote" evidence="2">
    <location>
        <begin position="911"/>
        <end position="938"/>
    </location>
</feature>
<accession>A0A1I4R6W7</accession>
<feature type="domain" description="Elongation factor 1 beta central acidic region eukaryote" evidence="2">
    <location>
        <begin position="867"/>
        <end position="894"/>
    </location>
</feature>
<feature type="domain" description="Elongation factor 1 beta central acidic region eukaryote" evidence="2">
    <location>
        <begin position="511"/>
        <end position="538"/>
    </location>
</feature>
<keyword evidence="1" id="KW-0175">Coiled coil</keyword>
<dbReference type="NCBIfam" id="TIGR03519">
    <property type="entry name" value="T9SS_PorP_fam"/>
    <property type="match status" value="1"/>
</dbReference>
<feature type="coiled-coil region" evidence="1">
    <location>
        <begin position="445"/>
        <end position="894"/>
    </location>
</feature>
<dbReference type="EMBL" id="FOUT01000001">
    <property type="protein sequence ID" value="SFM47726.1"/>
    <property type="molecule type" value="Genomic_DNA"/>
</dbReference>
<feature type="domain" description="Elongation factor 1 beta central acidic region eukaryote" evidence="2">
    <location>
        <begin position="447"/>
        <end position="474"/>
    </location>
</feature>
<protein>
    <submittedName>
        <fullName evidence="3">Type IX secretion system membrane protein, PorP/SprF family</fullName>
    </submittedName>
</protein>
<feature type="domain" description="Elongation factor 1 beta central acidic region eukaryote" evidence="2">
    <location>
        <begin position="787"/>
        <end position="814"/>
    </location>
</feature>
<dbReference type="Pfam" id="PF11751">
    <property type="entry name" value="PorP_SprF"/>
    <property type="match status" value="1"/>
</dbReference>
<feature type="domain" description="Elongation factor 1 beta central acidic region eukaryote" evidence="2">
    <location>
        <begin position="547"/>
        <end position="574"/>
    </location>
</feature>
<evidence type="ECO:0000259" key="2">
    <source>
        <dbReference type="SMART" id="SM01182"/>
    </source>
</evidence>
<feature type="domain" description="Elongation factor 1 beta central acidic region eukaryote" evidence="2">
    <location>
        <begin position="475"/>
        <end position="502"/>
    </location>
</feature>
<dbReference type="InterPro" id="IPR050972">
    <property type="entry name" value="SDr-like"/>
</dbReference>
<dbReference type="RefSeq" id="WP_074917513.1">
    <property type="nucleotide sequence ID" value="NZ_FOUT01000001.1"/>
</dbReference>
<organism evidence="3 4">
    <name type="scientific">Flavobacterium succinicans</name>
    <dbReference type="NCBI Taxonomy" id="29536"/>
    <lineage>
        <taxon>Bacteria</taxon>
        <taxon>Pseudomonadati</taxon>
        <taxon>Bacteroidota</taxon>
        <taxon>Flavobacteriia</taxon>
        <taxon>Flavobacteriales</taxon>
        <taxon>Flavobacteriaceae</taxon>
        <taxon>Flavobacterium</taxon>
    </lineage>
</organism>
<dbReference type="Proteomes" id="UP000182961">
    <property type="component" value="Unassembled WGS sequence"/>
</dbReference>
<evidence type="ECO:0000313" key="4">
    <source>
        <dbReference type="Proteomes" id="UP000182961"/>
    </source>
</evidence>
<feature type="domain" description="Elongation factor 1 beta central acidic region eukaryote" evidence="2">
    <location>
        <begin position="627"/>
        <end position="654"/>
    </location>
</feature>
<dbReference type="eggNOG" id="COG3064">
    <property type="taxonomic scope" value="Bacteria"/>
</dbReference>
<feature type="domain" description="Elongation factor 1 beta central acidic region eukaryote" evidence="2">
    <location>
        <begin position="707"/>
        <end position="734"/>
    </location>
</feature>
<dbReference type="SMART" id="SM01182">
    <property type="entry name" value="EF-1_beta_acid"/>
    <property type="match status" value="15"/>
</dbReference>
<keyword evidence="4" id="KW-1185">Reference proteome</keyword>
<sequence>MRKILLFIIISVGLHQELYAQTNQVEDGVVSFSLPFRNSLKFNRFVINPTFSFVREQNTFATIYSKRQWLQFNDAPTTYVASYSGRFLDNEGIGIGVFQHNIGVLTTFGGIVNFTHNVELEQDSNLTFGLNLGAYKSGLNAGKVITNGVADPSLNNIPSNFLLTVSPGINYGTAFLDFGVAFNNMITYNFSSAKMLQDDLEKGIQAHVMYTGYLDTYGLFDKSKFSALIRSEFKKEKTILSGTATFATPLGIWAQAGYNSLYGLSGGIGMNITPTISLEYITEKGLSGFSNFGFSHEIVLAYKFKSKNYYHGDDEETAALIVPNVAPAPKKSVKTAPVQPKQSTLLSPIDKANLEAARKEAQAEREQLRLAKLKEIADAKAKADADAKAKLLANEAAQKAAIEAERLKQAKLAADAKLKAEAATKAKTAVPSTTVNDAAEKARLAKLATDAKAKADAEAERLRKEKLAAEAKAKVEADAKAKAAADAERLRQEKLAAEAKAKADAEEKAKVEVDAKAKAAADAERLRQEKLAAESKAKADAEAKAKLEADAKAKAAADAERLRQEKLAAEAKAKADAEAKAKVEADAKAKAAADAERLRQEKLAAEAKAKADAKAKEIADAEAKAKVVADAKAKATADAERLRQEKLAAEAKAKADAKAKEIADAEAKAKLEADAKAKAAADAERLRQEKLAAKAKEIADAEAKAKLEADTKAKAAADAERLRQEKLATEAKAKADAKAKEIADAEAKAKLEADTKAKAAADAERLRQEKLAAKAKEIADAEAKAKLEADTKAKAAADAERLRQEKLAAEAKAKADAKAKEIADAEAKAKVEADAKAKAAADAERLRQEKLAAEAKAKADAEAKAKVEADAKAKAAAEAERLRQEKLAAEAKAKADAEAKAKVEADAKAKTAADAKQKSDAEAERIRLAKIAAAAAVVPVVKDASAIAIDDLAKQAETSSQMQKSLIAQLDQKVAAKAKELRDMKEENDLSEQGIFKEPQEIKSTVNDNAVIESLKSQISAMNKMQEDNIVKIKNLFDERIKKGASATDALSINYLKSIDQLKAEQAASVQTNTKLVQSLENIKVAVEVEKKRRIKRANSLNSSDRLAQDQAALKRIKETTKLSATPLTVSDFDFGEEQSNMQIMKRVENTPSGYYMIMAVHKDVAKRDAFLTKAVASGMKNVSFYYDASTSSYYIYNGMFDNLQEAQEEIKNKTTNASTSKMVIIKVEN</sequence>
<feature type="domain" description="Elongation factor 1 beta central acidic region eukaryote" evidence="2">
    <location>
        <begin position="392"/>
        <end position="419"/>
    </location>
</feature>
<feature type="domain" description="Elongation factor 1 beta central acidic region eukaryote" evidence="2">
    <location>
        <begin position="671"/>
        <end position="698"/>
    </location>
</feature>
<evidence type="ECO:0000256" key="1">
    <source>
        <dbReference type="SAM" id="Coils"/>
    </source>
</evidence>
<feature type="domain" description="Elongation factor 1 beta central acidic region eukaryote" evidence="2">
    <location>
        <begin position="751"/>
        <end position="778"/>
    </location>
</feature>
<dbReference type="PANTHER" id="PTHR34403:SF16">
    <property type="entry name" value="GLYCINE, ALANINE AND ASPARAGINE-RICH PROTEIN-LIKE"/>
    <property type="match status" value="1"/>
</dbReference>